<reference evidence="2 5" key="2">
    <citation type="submission" date="2021-05" db="EMBL/GenBank/DDBJ databases">
        <title>Genome sequence of E. marmotae isolates.</title>
        <authorList>
            <person name="Binsker U."/>
            <person name="Hammerl J.A."/>
        </authorList>
    </citation>
    <scope>NUCLEOTIDE SEQUENCE [LARGE SCALE GENOMIC DNA]</scope>
    <source>
        <strain evidence="2 5">21-MO00586</strain>
    </source>
</reference>
<feature type="transmembrane region" description="Helical" evidence="1">
    <location>
        <begin position="78"/>
        <end position="101"/>
    </location>
</feature>
<proteinExistence type="predicted"/>
<keyword evidence="5" id="KW-1185">Reference proteome</keyword>
<comment type="caution">
    <text evidence="3">The sequence shown here is derived from an EMBL/GenBank/DDBJ whole genome shotgun (WGS) entry which is preliminary data.</text>
</comment>
<accession>A0A370V7B8</accession>
<evidence type="ECO:0000313" key="3">
    <source>
        <dbReference type="EMBL" id="RDR27112.1"/>
    </source>
</evidence>
<dbReference type="Pfam" id="PF10754">
    <property type="entry name" value="DUF2569"/>
    <property type="match status" value="1"/>
</dbReference>
<dbReference type="EMBL" id="QONO01000093">
    <property type="protein sequence ID" value="RDR27112.1"/>
    <property type="molecule type" value="Genomic_DNA"/>
</dbReference>
<keyword evidence="1" id="KW-1133">Transmembrane helix</keyword>
<protein>
    <submittedName>
        <fullName evidence="2">DUF2569 domain-containing protein</fullName>
    </submittedName>
</protein>
<sequence length="171" mass="19169">MWAKEGEDLSTTCKSCGVAVLPPDDYCKGCADKKLTGIGGWLYLPAISLVLVIISSIYSFVRTWGLAQGSQEEPLRTLLYLEVVGCATIFLLVSYTTFLFFNKKRQLPHYYIALLLALFALNVADTWGAVQFLHATIDLSDAWGVLKNIIHLAIWVPYFRVSKRVKLTFVN</sequence>
<evidence type="ECO:0000256" key="1">
    <source>
        <dbReference type="SAM" id="Phobius"/>
    </source>
</evidence>
<evidence type="ECO:0000313" key="2">
    <source>
        <dbReference type="EMBL" id="MDQ9294654.1"/>
    </source>
</evidence>
<dbReference type="KEGG" id="ema:C1192_19675"/>
<dbReference type="AlphaFoldDB" id="A0A370V7B8"/>
<keyword evidence="1" id="KW-0812">Transmembrane</keyword>
<feature type="transmembrane region" description="Helical" evidence="1">
    <location>
        <begin position="110"/>
        <end position="130"/>
    </location>
</feature>
<reference evidence="3 4" key="1">
    <citation type="submission" date="2018-06" db="EMBL/GenBank/DDBJ databases">
        <title>Recombination Drives Gene Content and Phenotype Evolution in Wild Type E. coli Strains.</title>
        <authorList>
            <person name="Field C.M."/>
            <person name="Silander O.K."/>
            <person name="Van Nimwegen E."/>
        </authorList>
    </citation>
    <scope>NUCLEOTIDE SEQUENCE [LARGE SCALE GENOMIC DNA]</scope>
    <source>
        <strain evidence="3 4">SC344</strain>
    </source>
</reference>
<dbReference type="Proteomes" id="UP001235723">
    <property type="component" value="Unassembled WGS sequence"/>
</dbReference>
<feature type="transmembrane region" description="Helical" evidence="1">
    <location>
        <begin position="41"/>
        <end position="58"/>
    </location>
</feature>
<name>A0A370V7B8_9ESCH</name>
<evidence type="ECO:0000313" key="4">
    <source>
        <dbReference type="Proteomes" id="UP000254454"/>
    </source>
</evidence>
<dbReference type="Proteomes" id="UP000254454">
    <property type="component" value="Unassembled WGS sequence"/>
</dbReference>
<dbReference type="InterPro" id="IPR019690">
    <property type="entry name" value="DUF2569"/>
</dbReference>
<keyword evidence="1" id="KW-0472">Membrane</keyword>
<feature type="transmembrane region" description="Helical" evidence="1">
    <location>
        <begin position="142"/>
        <end position="159"/>
    </location>
</feature>
<dbReference type="GeneID" id="86944807"/>
<dbReference type="RefSeq" id="WP_000263317.1">
    <property type="nucleotide sequence ID" value="NZ_ADKG01000023.1"/>
</dbReference>
<gene>
    <name evidence="3" type="ORF">C4A13_01516</name>
    <name evidence="2" type="ORF">KJE03_14415</name>
</gene>
<evidence type="ECO:0000313" key="5">
    <source>
        <dbReference type="Proteomes" id="UP001235723"/>
    </source>
</evidence>
<dbReference type="EMBL" id="JAHCRT010000011">
    <property type="protein sequence ID" value="MDQ9294654.1"/>
    <property type="molecule type" value="Genomic_DNA"/>
</dbReference>
<organism evidence="3 4">
    <name type="scientific">Escherichia marmotae</name>
    <dbReference type="NCBI Taxonomy" id="1499973"/>
    <lineage>
        <taxon>Bacteria</taxon>
        <taxon>Pseudomonadati</taxon>
        <taxon>Pseudomonadota</taxon>
        <taxon>Gammaproteobacteria</taxon>
        <taxon>Enterobacterales</taxon>
        <taxon>Enterobacteriaceae</taxon>
        <taxon>Escherichia</taxon>
    </lineage>
</organism>